<keyword evidence="3" id="KW-1185">Reference proteome</keyword>
<protein>
    <submittedName>
        <fullName evidence="2">Uncharacterized protein</fullName>
    </submittedName>
</protein>
<dbReference type="InParanoid" id="C7Q2P3"/>
<organism evidence="2 3">
    <name type="scientific">Catenulispora acidiphila (strain DSM 44928 / JCM 14897 / NBRC 102108 / NRRL B-24433 / ID139908)</name>
    <dbReference type="NCBI Taxonomy" id="479433"/>
    <lineage>
        <taxon>Bacteria</taxon>
        <taxon>Bacillati</taxon>
        <taxon>Actinomycetota</taxon>
        <taxon>Actinomycetes</taxon>
        <taxon>Catenulisporales</taxon>
        <taxon>Catenulisporaceae</taxon>
        <taxon>Catenulispora</taxon>
    </lineage>
</organism>
<dbReference type="STRING" id="479433.Caci_2876"/>
<sequence>MYVAEALITAAAAGLTVAIGLGLLKKLKASRTPKPNEIRER</sequence>
<dbReference type="RefSeq" id="WP_012787078.1">
    <property type="nucleotide sequence ID" value="NC_013131.1"/>
</dbReference>
<name>C7Q2P3_CATAD</name>
<dbReference type="HOGENOM" id="CLU_3267493_0_0_11"/>
<dbReference type="EMBL" id="CP001700">
    <property type="protein sequence ID" value="ACU71785.1"/>
    <property type="molecule type" value="Genomic_DNA"/>
</dbReference>
<evidence type="ECO:0000313" key="3">
    <source>
        <dbReference type="Proteomes" id="UP000000851"/>
    </source>
</evidence>
<dbReference type="Proteomes" id="UP000000851">
    <property type="component" value="Chromosome"/>
</dbReference>
<evidence type="ECO:0000256" key="1">
    <source>
        <dbReference type="SAM" id="Phobius"/>
    </source>
</evidence>
<dbReference type="KEGG" id="cai:Caci_2876"/>
<keyword evidence="1" id="KW-1133">Transmembrane helix</keyword>
<gene>
    <name evidence="2" type="ordered locus">Caci_2876</name>
</gene>
<dbReference type="AlphaFoldDB" id="C7Q2P3"/>
<keyword evidence="1" id="KW-0812">Transmembrane</keyword>
<evidence type="ECO:0000313" key="2">
    <source>
        <dbReference type="EMBL" id="ACU71785.1"/>
    </source>
</evidence>
<accession>C7Q2P3</accession>
<reference evidence="2 3" key="1">
    <citation type="journal article" date="2009" name="Stand. Genomic Sci.">
        <title>Complete genome sequence of Catenulispora acidiphila type strain (ID 139908).</title>
        <authorList>
            <person name="Copeland A."/>
            <person name="Lapidus A."/>
            <person name="Glavina Del Rio T."/>
            <person name="Nolan M."/>
            <person name="Lucas S."/>
            <person name="Chen F."/>
            <person name="Tice H."/>
            <person name="Cheng J.F."/>
            <person name="Bruce D."/>
            <person name="Goodwin L."/>
            <person name="Pitluck S."/>
            <person name="Mikhailova N."/>
            <person name="Pati A."/>
            <person name="Ivanova N."/>
            <person name="Mavromatis K."/>
            <person name="Chen A."/>
            <person name="Palaniappan K."/>
            <person name="Chain P."/>
            <person name="Land M."/>
            <person name="Hauser L."/>
            <person name="Chang Y.J."/>
            <person name="Jeffries C.D."/>
            <person name="Chertkov O."/>
            <person name="Brettin T."/>
            <person name="Detter J.C."/>
            <person name="Han C."/>
            <person name="Ali Z."/>
            <person name="Tindall B.J."/>
            <person name="Goker M."/>
            <person name="Bristow J."/>
            <person name="Eisen J.A."/>
            <person name="Markowitz V."/>
            <person name="Hugenholtz P."/>
            <person name="Kyrpides N.C."/>
            <person name="Klenk H.P."/>
        </authorList>
    </citation>
    <scope>NUCLEOTIDE SEQUENCE [LARGE SCALE GENOMIC DNA]</scope>
    <source>
        <strain evidence="3">DSM 44928 / JCM 14897 / NBRC 102108 / NRRL B-24433 / ID139908</strain>
    </source>
</reference>
<keyword evidence="1" id="KW-0472">Membrane</keyword>
<proteinExistence type="predicted"/>
<feature type="transmembrane region" description="Helical" evidence="1">
    <location>
        <begin position="6"/>
        <end position="24"/>
    </location>
</feature>